<dbReference type="EMBL" id="LQRD01000064">
    <property type="protein sequence ID" value="KXT68893.1"/>
    <property type="molecule type" value="Genomic_DNA"/>
</dbReference>
<evidence type="ECO:0000256" key="6">
    <source>
        <dbReference type="ARBA" id="ARBA00022989"/>
    </source>
</evidence>
<reference evidence="9 10" key="1">
    <citation type="submission" date="2016-01" db="EMBL/GenBank/DDBJ databases">
        <title>Highly variable Streptococcus oralis are common among viridans streptococci isolated from primates.</title>
        <authorList>
            <person name="Denapaite D."/>
            <person name="Rieger M."/>
            <person name="Koendgen S."/>
            <person name="Brueckner R."/>
            <person name="Ochigava I."/>
            <person name="Kappeler P."/>
            <person name="Maetz-Rensing K."/>
            <person name="Leendertz F."/>
            <person name="Hakenbeck R."/>
        </authorList>
    </citation>
    <scope>NUCLEOTIDE SEQUENCE [LARGE SCALE GENOMIC DNA]</scope>
    <source>
        <strain evidence="9 10">DD08</strain>
    </source>
</reference>
<dbReference type="CDD" id="cd06550">
    <property type="entry name" value="TM_ABC_iron-siderophores_like"/>
    <property type="match status" value="1"/>
</dbReference>
<keyword evidence="3" id="KW-0813">Transport</keyword>
<dbReference type="PANTHER" id="PTHR30472">
    <property type="entry name" value="FERRIC ENTEROBACTIN TRANSPORT SYSTEM PERMEASE PROTEIN"/>
    <property type="match status" value="1"/>
</dbReference>
<evidence type="ECO:0000256" key="5">
    <source>
        <dbReference type="ARBA" id="ARBA00022692"/>
    </source>
</evidence>
<dbReference type="Gene3D" id="1.10.3470.10">
    <property type="entry name" value="ABC transporter involved in vitamin B12 uptake, BtuC"/>
    <property type="match status" value="1"/>
</dbReference>
<dbReference type="InterPro" id="IPR037294">
    <property type="entry name" value="ABC_BtuC-like"/>
</dbReference>
<sequence length="348" mass="37267">MFFKKSENHRFSRYVCLLLLLIIFLACFLFFAVSLGSVTIDIQDTYRIIFSKLGFSLGTGKLSPSTIAIVWNMRLPRVLLGILAGAGLSICGSVMQSTVNNPIAEPYILGISAGATFGATLSIILGLKNLTSTGAFIGAILATAVVVLIASMQGKMTTGSLILSGTVVNALFIAFANFIISVGANADSIMTVKFWTMGSLAGTSWSDLTLPALAVGLAFLFFCSQYRIFNAMMMGEEAALTLGVPLHVYWYLYITVVAIITAVLVASCGIIGFVGLITPHIARRLVGTNYRRLFPIATLLGALFLVWADVLARTLIKNAELPIGIFTALVGAPFFIYIVAKSRKEVSS</sequence>
<dbReference type="AlphaFoldDB" id="A0A139MYU5"/>
<evidence type="ECO:0000256" key="7">
    <source>
        <dbReference type="ARBA" id="ARBA00023136"/>
    </source>
</evidence>
<dbReference type="Pfam" id="PF01032">
    <property type="entry name" value="FecCD"/>
    <property type="match status" value="1"/>
</dbReference>
<dbReference type="Proteomes" id="UP000070377">
    <property type="component" value="Unassembled WGS sequence"/>
</dbReference>
<dbReference type="GO" id="GO:0033214">
    <property type="term" value="P:siderophore-iron import into cell"/>
    <property type="evidence" value="ECO:0007669"/>
    <property type="project" value="TreeGrafter"/>
</dbReference>
<accession>A0A139MYU5</accession>
<comment type="caution">
    <text evidence="9">The sequence shown here is derived from an EMBL/GenBank/DDBJ whole genome shotgun (WGS) entry which is preliminary data.</text>
</comment>
<comment type="subcellular location">
    <subcellularLocation>
        <location evidence="1">Cell membrane</location>
        <topology evidence="1">Multi-pass membrane protein</topology>
    </subcellularLocation>
</comment>
<feature type="transmembrane region" description="Helical" evidence="8">
    <location>
        <begin position="107"/>
        <end position="127"/>
    </location>
</feature>
<dbReference type="FunFam" id="1.10.3470.10:FF:000001">
    <property type="entry name" value="Vitamin B12 ABC transporter permease BtuC"/>
    <property type="match status" value="1"/>
</dbReference>
<evidence type="ECO:0000256" key="3">
    <source>
        <dbReference type="ARBA" id="ARBA00022448"/>
    </source>
</evidence>
<protein>
    <submittedName>
        <fullName evidence="9">Vitamin B12 ABC transporter, permease component BtuC</fullName>
    </submittedName>
</protein>
<keyword evidence="5 8" id="KW-0812">Transmembrane</keyword>
<comment type="similarity">
    <text evidence="2">Belongs to the binding-protein-dependent transport system permease family. FecCD subfamily.</text>
</comment>
<feature type="transmembrane region" description="Helical" evidence="8">
    <location>
        <begin position="293"/>
        <end position="315"/>
    </location>
</feature>
<gene>
    <name evidence="9" type="ORF">SCRDD08_01662</name>
</gene>
<dbReference type="RefSeq" id="WP_061423183.1">
    <property type="nucleotide sequence ID" value="NZ_KQ969062.1"/>
</dbReference>
<dbReference type="SUPFAM" id="SSF81345">
    <property type="entry name" value="ABC transporter involved in vitamin B12 uptake, BtuC"/>
    <property type="match status" value="1"/>
</dbReference>
<evidence type="ECO:0000256" key="1">
    <source>
        <dbReference type="ARBA" id="ARBA00004651"/>
    </source>
</evidence>
<evidence type="ECO:0000256" key="2">
    <source>
        <dbReference type="ARBA" id="ARBA00007935"/>
    </source>
</evidence>
<organism evidence="9 10">
    <name type="scientific">Streptococcus cristatus</name>
    <dbReference type="NCBI Taxonomy" id="45634"/>
    <lineage>
        <taxon>Bacteria</taxon>
        <taxon>Bacillati</taxon>
        <taxon>Bacillota</taxon>
        <taxon>Bacilli</taxon>
        <taxon>Lactobacillales</taxon>
        <taxon>Streptococcaceae</taxon>
        <taxon>Streptococcus</taxon>
    </lineage>
</organism>
<proteinExistence type="inferred from homology"/>
<feature type="transmembrane region" description="Helical" evidence="8">
    <location>
        <begin position="78"/>
        <end position="95"/>
    </location>
</feature>
<evidence type="ECO:0000313" key="10">
    <source>
        <dbReference type="Proteomes" id="UP000070377"/>
    </source>
</evidence>
<dbReference type="InterPro" id="IPR000522">
    <property type="entry name" value="ABC_transptr_permease_BtuC"/>
</dbReference>
<feature type="transmembrane region" description="Helical" evidence="8">
    <location>
        <begin position="321"/>
        <end position="340"/>
    </location>
</feature>
<dbReference type="GO" id="GO:0005886">
    <property type="term" value="C:plasma membrane"/>
    <property type="evidence" value="ECO:0007669"/>
    <property type="project" value="UniProtKB-SubCell"/>
</dbReference>
<dbReference type="GO" id="GO:0022857">
    <property type="term" value="F:transmembrane transporter activity"/>
    <property type="evidence" value="ECO:0007669"/>
    <property type="project" value="InterPro"/>
</dbReference>
<dbReference type="PATRIC" id="fig|45634.12.peg.1736"/>
<name>A0A139MYU5_STRCR</name>
<feature type="transmembrane region" description="Helical" evidence="8">
    <location>
        <begin position="134"/>
        <end position="154"/>
    </location>
</feature>
<feature type="transmembrane region" description="Helical" evidence="8">
    <location>
        <begin position="205"/>
        <end position="228"/>
    </location>
</feature>
<evidence type="ECO:0000256" key="8">
    <source>
        <dbReference type="SAM" id="Phobius"/>
    </source>
</evidence>
<feature type="transmembrane region" description="Helical" evidence="8">
    <location>
        <begin position="160"/>
        <end position="184"/>
    </location>
</feature>
<evidence type="ECO:0000256" key="4">
    <source>
        <dbReference type="ARBA" id="ARBA00022475"/>
    </source>
</evidence>
<dbReference type="PROSITE" id="PS51257">
    <property type="entry name" value="PROKAR_LIPOPROTEIN"/>
    <property type="match status" value="1"/>
</dbReference>
<evidence type="ECO:0000313" key="9">
    <source>
        <dbReference type="EMBL" id="KXT68893.1"/>
    </source>
</evidence>
<keyword evidence="6 8" id="KW-1133">Transmembrane helix</keyword>
<keyword evidence="4" id="KW-1003">Cell membrane</keyword>
<dbReference type="STRING" id="45634.SCRDD08_01662"/>
<dbReference type="PANTHER" id="PTHR30472:SF25">
    <property type="entry name" value="ABC TRANSPORTER PERMEASE PROTEIN MJ0876-RELATED"/>
    <property type="match status" value="1"/>
</dbReference>
<keyword evidence="7 8" id="KW-0472">Membrane</keyword>
<feature type="transmembrane region" description="Helical" evidence="8">
    <location>
        <begin position="248"/>
        <end position="281"/>
    </location>
</feature>